<dbReference type="PATRIC" id="fig|1136941.3.peg.4161"/>
<feature type="compositionally biased region" description="Basic and acidic residues" evidence="1">
    <location>
        <begin position="190"/>
        <end position="199"/>
    </location>
</feature>
<protein>
    <submittedName>
        <fullName evidence="2">Uncharacterized protein</fullName>
    </submittedName>
</protein>
<dbReference type="Proteomes" id="UP000063789">
    <property type="component" value="Chromosome"/>
</dbReference>
<proteinExistence type="predicted"/>
<gene>
    <name evidence="2" type="ORF">ACH46_20310</name>
</gene>
<reference evidence="3" key="1">
    <citation type="submission" date="2015-06" db="EMBL/GenBank/DDBJ databases">
        <title>Complete genome sequence and metabolic analysis of phthalate degradation pathway in Gordonia sp. QH-11.</title>
        <authorList>
            <person name="Jin D."/>
            <person name="Kong X."/>
            <person name="Bai Z."/>
        </authorList>
    </citation>
    <scope>NUCLEOTIDE SEQUENCE [LARGE SCALE GENOMIC DNA]</scope>
    <source>
        <strain evidence="3">QH-11</strain>
    </source>
</reference>
<reference evidence="2 3" key="2">
    <citation type="journal article" date="2017" name="Int. J. Syst. Evol. Microbiol.">
        <title>Gordonia phthalatica sp. nov., a di-n-butyl phthalate-degrading bacterium isolated from activated sludge.</title>
        <authorList>
            <person name="Jin D."/>
            <person name="Kong X."/>
            <person name="Jia M."/>
            <person name="Yu X."/>
            <person name="Wang X."/>
            <person name="Zhuang X."/>
            <person name="Deng Y."/>
            <person name="Bai Z."/>
        </authorList>
    </citation>
    <scope>NUCLEOTIDE SEQUENCE [LARGE SCALE GENOMIC DNA]</scope>
    <source>
        <strain evidence="2 3">QH-11</strain>
    </source>
</reference>
<evidence type="ECO:0000313" key="2">
    <source>
        <dbReference type="EMBL" id="ALG86408.1"/>
    </source>
</evidence>
<dbReference type="EMBL" id="CP011853">
    <property type="protein sequence ID" value="ALG86408.1"/>
    <property type="molecule type" value="Genomic_DNA"/>
</dbReference>
<sequence length="210" mass="22350">MDDSAQTAIAALARRAHVAVVQEGRPFCEAMYDVRVDLTVPSAALLGCTGNRGSERMEELLALIPADDHPRWNRVVVVAVIVQSLLVGADSDEQGSWSAGFAQRLEGLPDEDWPTVIDGVVANDAGGLLTVDVMRQVVDRFAEDVAPATLDACCMALAAAAVGRGDVDEAVRSIARATCPLLVARLPDTRGGSDRDTVRGRYSQTERGSY</sequence>
<keyword evidence="3" id="KW-1185">Reference proteome</keyword>
<organism evidence="2 3">
    <name type="scientific">Gordonia phthalatica</name>
    <dbReference type="NCBI Taxonomy" id="1136941"/>
    <lineage>
        <taxon>Bacteria</taxon>
        <taxon>Bacillati</taxon>
        <taxon>Actinomycetota</taxon>
        <taxon>Actinomycetes</taxon>
        <taxon>Mycobacteriales</taxon>
        <taxon>Gordoniaceae</taxon>
        <taxon>Gordonia</taxon>
    </lineage>
</organism>
<name>A0A0N9MUV0_9ACTN</name>
<accession>A0A0N9MUV0</accession>
<dbReference type="KEGG" id="goq:ACH46_20310"/>
<evidence type="ECO:0000256" key="1">
    <source>
        <dbReference type="SAM" id="MobiDB-lite"/>
    </source>
</evidence>
<feature type="region of interest" description="Disordered" evidence="1">
    <location>
        <begin position="190"/>
        <end position="210"/>
    </location>
</feature>
<dbReference type="AlphaFoldDB" id="A0A0N9MUV0"/>
<evidence type="ECO:0000313" key="3">
    <source>
        <dbReference type="Proteomes" id="UP000063789"/>
    </source>
</evidence>
<dbReference type="RefSeq" id="WP_062394648.1">
    <property type="nucleotide sequence ID" value="NZ_CP011853.1"/>
</dbReference>